<protein>
    <submittedName>
        <fullName evidence="2">Uncharacterized protein</fullName>
    </submittedName>
</protein>
<comment type="caution">
    <text evidence="2">The sequence shown here is derived from an EMBL/GenBank/DDBJ whole genome shotgun (WGS) entry which is preliminary data.</text>
</comment>
<reference evidence="2 3" key="1">
    <citation type="submission" date="2017-03" db="EMBL/GenBank/DDBJ databases">
        <title>Genome of the blue death feigning beetle - Asbolus verrucosus.</title>
        <authorList>
            <person name="Rider S.D."/>
        </authorList>
    </citation>
    <scope>NUCLEOTIDE SEQUENCE [LARGE SCALE GENOMIC DNA]</scope>
    <source>
        <strain evidence="2">Butters</strain>
        <tissue evidence="2">Head and leg muscle</tissue>
    </source>
</reference>
<name>A0A482VIT8_ASBVE</name>
<evidence type="ECO:0000313" key="3">
    <source>
        <dbReference type="Proteomes" id="UP000292052"/>
    </source>
</evidence>
<dbReference type="EMBL" id="QDEB01095356">
    <property type="protein sequence ID" value="RZC32685.1"/>
    <property type="molecule type" value="Genomic_DNA"/>
</dbReference>
<dbReference type="AlphaFoldDB" id="A0A482VIT8"/>
<dbReference type="Gene3D" id="3.30.420.10">
    <property type="entry name" value="Ribonuclease H-like superfamily/Ribonuclease H"/>
    <property type="match status" value="1"/>
</dbReference>
<keyword evidence="3" id="KW-1185">Reference proteome</keyword>
<dbReference type="PANTHER" id="PTHR47326">
    <property type="entry name" value="TRANSPOSABLE ELEMENT TC3 TRANSPOSASE-LIKE PROTEIN"/>
    <property type="match status" value="1"/>
</dbReference>
<dbReference type="Proteomes" id="UP000292052">
    <property type="component" value="Unassembled WGS sequence"/>
</dbReference>
<dbReference type="STRING" id="1661398.A0A482VIT8"/>
<sequence>MEMFDDRIIDRNTAIPCPPKSCDLTPCDFFLWPYIKNSIYTTLVNNLEKLRHHITNKIEEINNTLNILESVINSFKRRVLKCFQEEGGHFQHLL</sequence>
<gene>
    <name evidence="2" type="ORF">BDFB_015212</name>
</gene>
<dbReference type="PANTHER" id="PTHR47326:SF1">
    <property type="entry name" value="HTH PSQ-TYPE DOMAIN-CONTAINING PROTEIN"/>
    <property type="match status" value="1"/>
</dbReference>
<dbReference type="InterPro" id="IPR036397">
    <property type="entry name" value="RNaseH_sf"/>
</dbReference>
<organism evidence="2 3">
    <name type="scientific">Asbolus verrucosus</name>
    <name type="common">Desert ironclad beetle</name>
    <dbReference type="NCBI Taxonomy" id="1661398"/>
    <lineage>
        <taxon>Eukaryota</taxon>
        <taxon>Metazoa</taxon>
        <taxon>Ecdysozoa</taxon>
        <taxon>Arthropoda</taxon>
        <taxon>Hexapoda</taxon>
        <taxon>Insecta</taxon>
        <taxon>Pterygota</taxon>
        <taxon>Neoptera</taxon>
        <taxon>Endopterygota</taxon>
        <taxon>Coleoptera</taxon>
        <taxon>Polyphaga</taxon>
        <taxon>Cucujiformia</taxon>
        <taxon>Tenebrionidae</taxon>
        <taxon>Pimeliinae</taxon>
        <taxon>Asbolus</taxon>
    </lineage>
</organism>
<feature type="coiled-coil region" evidence="1">
    <location>
        <begin position="44"/>
        <end position="78"/>
    </location>
</feature>
<evidence type="ECO:0000256" key="1">
    <source>
        <dbReference type="SAM" id="Coils"/>
    </source>
</evidence>
<keyword evidence="1" id="KW-0175">Coiled coil</keyword>
<accession>A0A482VIT8</accession>
<dbReference type="GO" id="GO:0003676">
    <property type="term" value="F:nucleic acid binding"/>
    <property type="evidence" value="ECO:0007669"/>
    <property type="project" value="InterPro"/>
</dbReference>
<dbReference type="OrthoDB" id="6766291at2759"/>
<proteinExistence type="predicted"/>
<evidence type="ECO:0000313" key="2">
    <source>
        <dbReference type="EMBL" id="RZC32685.1"/>
    </source>
</evidence>